<dbReference type="GO" id="GO:0005524">
    <property type="term" value="F:ATP binding"/>
    <property type="evidence" value="ECO:0007669"/>
    <property type="project" value="UniProtKB-KW"/>
</dbReference>
<dbReference type="InterPro" id="IPR029000">
    <property type="entry name" value="Cyclophilin-like_dom_sf"/>
</dbReference>
<dbReference type="InterPro" id="IPR003833">
    <property type="entry name" value="CT_C_D"/>
</dbReference>
<feature type="domain" description="Carboxyltransferase" evidence="4">
    <location>
        <begin position="8"/>
        <end position="225"/>
    </location>
</feature>
<protein>
    <submittedName>
        <fullName evidence="5">Kinase inhibitor</fullName>
    </submittedName>
</protein>
<evidence type="ECO:0000256" key="1">
    <source>
        <dbReference type="ARBA" id="ARBA00022741"/>
    </source>
</evidence>
<dbReference type="AlphaFoldDB" id="A0A1S2M8E1"/>
<dbReference type="PANTHER" id="PTHR34698:SF2">
    <property type="entry name" value="5-OXOPROLINASE SUBUNIT B"/>
    <property type="match status" value="1"/>
</dbReference>
<dbReference type="Proteomes" id="UP000180057">
    <property type="component" value="Unassembled WGS sequence"/>
</dbReference>
<keyword evidence="6" id="KW-1185">Reference proteome</keyword>
<dbReference type="Gene3D" id="2.40.100.10">
    <property type="entry name" value="Cyclophilin-like"/>
    <property type="match status" value="1"/>
</dbReference>
<dbReference type="SUPFAM" id="SSF160467">
    <property type="entry name" value="PH0987 N-terminal domain-like"/>
    <property type="match status" value="1"/>
</dbReference>
<dbReference type="InterPro" id="IPR010016">
    <property type="entry name" value="PxpB"/>
</dbReference>
<dbReference type="SMART" id="SM00796">
    <property type="entry name" value="AHS1"/>
    <property type="match status" value="1"/>
</dbReference>
<dbReference type="NCBIfam" id="TIGR00370">
    <property type="entry name" value="5-oxoprolinase subunit PxpB"/>
    <property type="match status" value="1"/>
</dbReference>
<comment type="caution">
    <text evidence="5">The sequence shown here is derived from an EMBL/GenBank/DDBJ whole genome shotgun (WGS) entry which is preliminary data.</text>
</comment>
<sequence>MPETVDKINIYALSETAIVIEFGKKIDVKINKRVKALVSYIEKHSFQGFIETVPAYSSVTLFYDPLQVIQGEANGNNVLKNRKSAFEIVSSLMNEFVIQAHDDSDNMKRVVEIPVCYGGEFGPDLQLVAEQNNLTSAEVINIHSQGEYPVYMIGFAPGFPYLGGMPEKIATPRRSSPRTSIPKGSVGIAGNQTGVYPISTPGGWQLIGRTPIQLFLPEEDRPSLLQAGDIIKFVPISQKEFEEYKEGPL</sequence>
<accession>A0A1S2M8E1</accession>
<dbReference type="RefSeq" id="WP_071389247.1">
    <property type="nucleotide sequence ID" value="NZ_MLQS01000007.1"/>
</dbReference>
<dbReference type="Gene3D" id="3.30.1360.40">
    <property type="match status" value="1"/>
</dbReference>
<dbReference type="Pfam" id="PF02682">
    <property type="entry name" value="CT_C_D"/>
    <property type="match status" value="1"/>
</dbReference>
<dbReference type="OrthoDB" id="9778567at2"/>
<gene>
    <name evidence="5" type="ORF">BKP45_08215</name>
</gene>
<evidence type="ECO:0000259" key="4">
    <source>
        <dbReference type="SMART" id="SM00796"/>
    </source>
</evidence>
<organism evidence="5 6">
    <name type="scientific">Anaerobacillus alkalidiazotrophicus</name>
    <dbReference type="NCBI Taxonomy" id="472963"/>
    <lineage>
        <taxon>Bacteria</taxon>
        <taxon>Bacillati</taxon>
        <taxon>Bacillota</taxon>
        <taxon>Bacilli</taxon>
        <taxon>Bacillales</taxon>
        <taxon>Bacillaceae</taxon>
        <taxon>Anaerobacillus</taxon>
    </lineage>
</organism>
<proteinExistence type="predicted"/>
<reference evidence="5 6" key="1">
    <citation type="submission" date="2016-10" db="EMBL/GenBank/DDBJ databases">
        <title>Draft genome sequences of four alkaliphilic bacteria belonging to the Anaerobacillus genus.</title>
        <authorList>
            <person name="Bassil N.M."/>
            <person name="Lloyd J.R."/>
        </authorList>
    </citation>
    <scope>NUCLEOTIDE SEQUENCE [LARGE SCALE GENOMIC DNA]</scope>
    <source>
        <strain evidence="5 6">DSM 22531</strain>
    </source>
</reference>
<keyword evidence="3" id="KW-0067">ATP-binding</keyword>
<dbReference type="GO" id="GO:0016787">
    <property type="term" value="F:hydrolase activity"/>
    <property type="evidence" value="ECO:0007669"/>
    <property type="project" value="UniProtKB-KW"/>
</dbReference>
<evidence type="ECO:0000313" key="6">
    <source>
        <dbReference type="Proteomes" id="UP000180057"/>
    </source>
</evidence>
<dbReference type="EMBL" id="MLQS01000007">
    <property type="protein sequence ID" value="OIJ20773.1"/>
    <property type="molecule type" value="Genomic_DNA"/>
</dbReference>
<evidence type="ECO:0000256" key="2">
    <source>
        <dbReference type="ARBA" id="ARBA00022801"/>
    </source>
</evidence>
<keyword evidence="1" id="KW-0547">Nucleotide-binding</keyword>
<dbReference type="STRING" id="472963.BKP45_08215"/>
<dbReference type="SUPFAM" id="SSF50891">
    <property type="entry name" value="Cyclophilin-like"/>
    <property type="match status" value="1"/>
</dbReference>
<evidence type="ECO:0000256" key="3">
    <source>
        <dbReference type="ARBA" id="ARBA00022840"/>
    </source>
</evidence>
<keyword evidence="2" id="KW-0378">Hydrolase</keyword>
<name>A0A1S2M8E1_9BACI</name>
<dbReference type="PANTHER" id="PTHR34698">
    <property type="entry name" value="5-OXOPROLINASE SUBUNIT B"/>
    <property type="match status" value="1"/>
</dbReference>
<evidence type="ECO:0000313" key="5">
    <source>
        <dbReference type="EMBL" id="OIJ20773.1"/>
    </source>
</evidence>